<name>F0ZEL2_DICPU</name>
<feature type="signal peptide" evidence="3">
    <location>
        <begin position="1"/>
        <end position="27"/>
    </location>
</feature>
<dbReference type="GeneID" id="10499497"/>
<gene>
    <name evidence="4" type="ORF">DICPUDRAFT_97192</name>
</gene>
<evidence type="ECO:0000313" key="5">
    <source>
        <dbReference type="Proteomes" id="UP000001064"/>
    </source>
</evidence>
<keyword evidence="3" id="KW-0732">Signal</keyword>
<keyword evidence="2" id="KW-0812">Transmembrane</keyword>
<keyword evidence="2" id="KW-1133">Transmembrane helix</keyword>
<accession>F0ZEL2</accession>
<evidence type="ECO:0000256" key="1">
    <source>
        <dbReference type="SAM" id="MobiDB-lite"/>
    </source>
</evidence>
<protein>
    <submittedName>
        <fullName evidence="4">Uncharacterized protein</fullName>
    </submittedName>
</protein>
<keyword evidence="2" id="KW-0472">Membrane</keyword>
<dbReference type="VEuPathDB" id="AmoebaDB:DICPUDRAFT_97192"/>
<sequence>MNIKIKNLVSLFFVLLLINIIKGEGSASSDYETNDDSSHSGSTWSDGNGDLNSVEFCPPSRRLCDTGSYRDTNERVHLVRYCVEKDEVCCGCNSVFTPHYNVTSGNVTYVKVGECFGCSKNSRCSFDVFKDGLQRYCTSSGNVSGPLGLVILLLSLVAIII</sequence>
<feature type="transmembrane region" description="Helical" evidence="2">
    <location>
        <begin position="143"/>
        <end position="160"/>
    </location>
</feature>
<proteinExistence type="predicted"/>
<dbReference type="InParanoid" id="F0ZEL2"/>
<dbReference type="RefSeq" id="XP_003285853.1">
    <property type="nucleotide sequence ID" value="XM_003285805.1"/>
</dbReference>
<organism evidence="4 5">
    <name type="scientific">Dictyostelium purpureum</name>
    <name type="common">Slime mold</name>
    <dbReference type="NCBI Taxonomy" id="5786"/>
    <lineage>
        <taxon>Eukaryota</taxon>
        <taxon>Amoebozoa</taxon>
        <taxon>Evosea</taxon>
        <taxon>Eumycetozoa</taxon>
        <taxon>Dictyostelia</taxon>
        <taxon>Dictyosteliales</taxon>
        <taxon>Dictyosteliaceae</taxon>
        <taxon>Dictyostelium</taxon>
    </lineage>
</organism>
<evidence type="ECO:0000313" key="4">
    <source>
        <dbReference type="EMBL" id="EGC37592.1"/>
    </source>
</evidence>
<evidence type="ECO:0000256" key="3">
    <source>
        <dbReference type="SAM" id="SignalP"/>
    </source>
</evidence>
<dbReference type="eggNOG" id="ENOG502RIMH">
    <property type="taxonomic scope" value="Eukaryota"/>
</dbReference>
<dbReference type="FunCoup" id="F0ZEL2">
    <property type="interactions" value="937"/>
</dbReference>
<feature type="chain" id="PRO_5003262365" evidence="3">
    <location>
        <begin position="28"/>
        <end position="161"/>
    </location>
</feature>
<dbReference type="KEGG" id="dpp:DICPUDRAFT_97192"/>
<dbReference type="Proteomes" id="UP000001064">
    <property type="component" value="Unassembled WGS sequence"/>
</dbReference>
<keyword evidence="5" id="KW-1185">Reference proteome</keyword>
<feature type="region of interest" description="Disordered" evidence="1">
    <location>
        <begin position="27"/>
        <end position="47"/>
    </location>
</feature>
<reference evidence="5" key="1">
    <citation type="journal article" date="2011" name="Genome Biol.">
        <title>Comparative genomics of the social amoebae Dictyostelium discoideum and Dictyostelium purpureum.</title>
        <authorList>
            <consortium name="US DOE Joint Genome Institute (JGI-PGF)"/>
            <person name="Sucgang R."/>
            <person name="Kuo A."/>
            <person name="Tian X."/>
            <person name="Salerno W."/>
            <person name="Parikh A."/>
            <person name="Feasley C.L."/>
            <person name="Dalin E."/>
            <person name="Tu H."/>
            <person name="Huang E."/>
            <person name="Barry K."/>
            <person name="Lindquist E."/>
            <person name="Shapiro H."/>
            <person name="Bruce D."/>
            <person name="Schmutz J."/>
            <person name="Salamov A."/>
            <person name="Fey P."/>
            <person name="Gaudet P."/>
            <person name="Anjard C."/>
            <person name="Babu M.M."/>
            <person name="Basu S."/>
            <person name="Bushmanova Y."/>
            <person name="van der Wel H."/>
            <person name="Katoh-Kurasawa M."/>
            <person name="Dinh C."/>
            <person name="Coutinho P.M."/>
            <person name="Saito T."/>
            <person name="Elias M."/>
            <person name="Schaap P."/>
            <person name="Kay R.R."/>
            <person name="Henrissat B."/>
            <person name="Eichinger L."/>
            <person name="Rivero F."/>
            <person name="Putnam N.H."/>
            <person name="West C.M."/>
            <person name="Loomis W.F."/>
            <person name="Chisholm R.L."/>
            <person name="Shaulsky G."/>
            <person name="Strassmann J.E."/>
            <person name="Queller D.C."/>
            <person name="Kuspa A."/>
            <person name="Grigoriev I.V."/>
        </authorList>
    </citation>
    <scope>NUCLEOTIDE SEQUENCE [LARGE SCALE GENOMIC DNA]</scope>
    <source>
        <strain evidence="5">QSDP1</strain>
    </source>
</reference>
<dbReference type="AlphaFoldDB" id="F0ZEL2"/>
<evidence type="ECO:0000256" key="2">
    <source>
        <dbReference type="SAM" id="Phobius"/>
    </source>
</evidence>
<dbReference type="EMBL" id="GL870995">
    <property type="protein sequence ID" value="EGC37592.1"/>
    <property type="molecule type" value="Genomic_DNA"/>
</dbReference>